<feature type="domain" description="RNA polymerase sigma-70 region 2" evidence="5">
    <location>
        <begin position="23"/>
        <end position="81"/>
    </location>
</feature>
<gene>
    <name evidence="7" type="ORF">B5G41_13045</name>
</gene>
<dbReference type="RefSeq" id="WP_018695815.1">
    <property type="nucleotide sequence ID" value="NZ_BQNI01000001.1"/>
</dbReference>
<dbReference type="PANTHER" id="PTHR43133:SF46">
    <property type="entry name" value="RNA POLYMERASE SIGMA-70 FACTOR ECF SUBFAMILY"/>
    <property type="match status" value="1"/>
</dbReference>
<dbReference type="GO" id="GO:0003677">
    <property type="term" value="F:DNA binding"/>
    <property type="evidence" value="ECO:0007669"/>
    <property type="project" value="InterPro"/>
</dbReference>
<dbReference type="NCBIfam" id="TIGR02937">
    <property type="entry name" value="sigma70-ECF"/>
    <property type="match status" value="1"/>
</dbReference>
<dbReference type="GO" id="GO:0006352">
    <property type="term" value="P:DNA-templated transcription initiation"/>
    <property type="evidence" value="ECO:0007669"/>
    <property type="project" value="InterPro"/>
</dbReference>
<name>A0A1Y3QSA6_9BACT</name>
<organism evidence="7 8">
    <name type="scientific">Alistipes onderdonkii</name>
    <dbReference type="NCBI Taxonomy" id="328813"/>
    <lineage>
        <taxon>Bacteria</taxon>
        <taxon>Pseudomonadati</taxon>
        <taxon>Bacteroidota</taxon>
        <taxon>Bacteroidia</taxon>
        <taxon>Bacteroidales</taxon>
        <taxon>Rikenellaceae</taxon>
        <taxon>Alistipes</taxon>
    </lineage>
</organism>
<dbReference type="Proteomes" id="UP000195772">
    <property type="component" value="Unassembled WGS sequence"/>
</dbReference>
<evidence type="ECO:0000256" key="1">
    <source>
        <dbReference type="ARBA" id="ARBA00010641"/>
    </source>
</evidence>
<dbReference type="OrthoDB" id="9782991at2"/>
<accession>A0A1Y3QSA6</accession>
<evidence type="ECO:0000313" key="7">
    <source>
        <dbReference type="EMBL" id="OUN01995.1"/>
    </source>
</evidence>
<evidence type="ECO:0000259" key="6">
    <source>
        <dbReference type="Pfam" id="PF08281"/>
    </source>
</evidence>
<evidence type="ECO:0000256" key="4">
    <source>
        <dbReference type="ARBA" id="ARBA00023163"/>
    </source>
</evidence>
<evidence type="ECO:0000256" key="2">
    <source>
        <dbReference type="ARBA" id="ARBA00023015"/>
    </source>
</evidence>
<dbReference type="Pfam" id="PF04542">
    <property type="entry name" value="Sigma70_r2"/>
    <property type="match status" value="1"/>
</dbReference>
<dbReference type="SUPFAM" id="SSF88946">
    <property type="entry name" value="Sigma2 domain of RNA polymerase sigma factors"/>
    <property type="match status" value="1"/>
</dbReference>
<feature type="domain" description="RNA polymerase sigma factor 70 region 4 type 2" evidence="6">
    <location>
        <begin position="121"/>
        <end position="169"/>
    </location>
</feature>
<evidence type="ECO:0000259" key="5">
    <source>
        <dbReference type="Pfam" id="PF04542"/>
    </source>
</evidence>
<keyword evidence="4" id="KW-0804">Transcription</keyword>
<dbReference type="SUPFAM" id="SSF88659">
    <property type="entry name" value="Sigma3 and sigma4 domains of RNA polymerase sigma factors"/>
    <property type="match status" value="1"/>
</dbReference>
<evidence type="ECO:0000256" key="3">
    <source>
        <dbReference type="ARBA" id="ARBA00023082"/>
    </source>
</evidence>
<dbReference type="Gene3D" id="1.10.10.10">
    <property type="entry name" value="Winged helix-like DNA-binding domain superfamily/Winged helix DNA-binding domain"/>
    <property type="match status" value="1"/>
</dbReference>
<keyword evidence="2" id="KW-0805">Transcription regulation</keyword>
<dbReference type="InterPro" id="IPR039425">
    <property type="entry name" value="RNA_pol_sigma-70-like"/>
</dbReference>
<dbReference type="EMBL" id="NFHB01000010">
    <property type="protein sequence ID" value="OUN01995.1"/>
    <property type="molecule type" value="Genomic_DNA"/>
</dbReference>
<dbReference type="Pfam" id="PF08281">
    <property type="entry name" value="Sigma70_r4_2"/>
    <property type="match status" value="1"/>
</dbReference>
<dbReference type="Gene3D" id="1.10.1740.10">
    <property type="match status" value="1"/>
</dbReference>
<dbReference type="InterPro" id="IPR013325">
    <property type="entry name" value="RNA_pol_sigma_r2"/>
</dbReference>
<comment type="caution">
    <text evidence="7">The sequence shown here is derived from an EMBL/GenBank/DDBJ whole genome shotgun (WGS) entry which is preliminary data.</text>
</comment>
<dbReference type="AlphaFoldDB" id="A0A1Y3QSA6"/>
<protein>
    <submittedName>
        <fullName evidence="7">RNA polymerase subunit sigma-70</fullName>
    </submittedName>
</protein>
<dbReference type="InterPro" id="IPR036388">
    <property type="entry name" value="WH-like_DNA-bd_sf"/>
</dbReference>
<dbReference type="InterPro" id="IPR014284">
    <property type="entry name" value="RNA_pol_sigma-70_dom"/>
</dbReference>
<dbReference type="GO" id="GO:0016987">
    <property type="term" value="F:sigma factor activity"/>
    <property type="evidence" value="ECO:0007669"/>
    <property type="project" value="UniProtKB-KW"/>
</dbReference>
<dbReference type="InterPro" id="IPR007627">
    <property type="entry name" value="RNA_pol_sigma70_r2"/>
</dbReference>
<reference evidence="8" key="1">
    <citation type="submission" date="2017-04" db="EMBL/GenBank/DDBJ databases">
        <title>Function of individual gut microbiota members based on whole genome sequencing of pure cultures obtained from chicken caecum.</title>
        <authorList>
            <person name="Medvecky M."/>
            <person name="Cejkova D."/>
            <person name="Polansky O."/>
            <person name="Karasova D."/>
            <person name="Kubasova T."/>
            <person name="Cizek A."/>
            <person name="Rychlik I."/>
        </authorList>
    </citation>
    <scope>NUCLEOTIDE SEQUENCE [LARGE SCALE GENOMIC DNA]</scope>
    <source>
        <strain evidence="8">An90</strain>
    </source>
</reference>
<keyword evidence="3" id="KW-0731">Sigma factor</keyword>
<evidence type="ECO:0000313" key="8">
    <source>
        <dbReference type="Proteomes" id="UP000195772"/>
    </source>
</evidence>
<proteinExistence type="inferred from homology"/>
<dbReference type="eggNOG" id="COG1595">
    <property type="taxonomic scope" value="Bacteria"/>
</dbReference>
<dbReference type="InterPro" id="IPR013249">
    <property type="entry name" value="RNA_pol_sigma70_r4_t2"/>
</dbReference>
<comment type="similarity">
    <text evidence="1">Belongs to the sigma-70 factor family. ECF subfamily.</text>
</comment>
<sequence length="193" mass="23139">MGKPTKILTAEEFDKLFNDKERFIRIAYSYINDMEMATDITTDGFMYLWEHREHLDFDVNIKGYIYNYVKTRCISHLRKRKSMLKAQSELYKKEQWRIESSINTLSNEEQIGKLFQSEIIEIYRRELAKMPSLTRNVFLASRLEDMTYHQIAEKFNLTVRQVTSEIQRASFLLRTPLKDYLVGIVIMFMLLHK</sequence>
<dbReference type="PANTHER" id="PTHR43133">
    <property type="entry name" value="RNA POLYMERASE ECF-TYPE SIGMA FACTO"/>
    <property type="match status" value="1"/>
</dbReference>
<dbReference type="InterPro" id="IPR013324">
    <property type="entry name" value="RNA_pol_sigma_r3/r4-like"/>
</dbReference>